<feature type="domain" description="PKD" evidence="8">
    <location>
        <begin position="521"/>
        <end position="585"/>
    </location>
</feature>
<dbReference type="PROSITE" id="PS00137">
    <property type="entry name" value="SUBTILASE_HIS"/>
    <property type="match status" value="1"/>
</dbReference>
<evidence type="ECO:0000313" key="10">
    <source>
        <dbReference type="Proteomes" id="UP000215005"/>
    </source>
</evidence>
<dbReference type="SMART" id="SM00089">
    <property type="entry name" value="PKD"/>
    <property type="match status" value="2"/>
</dbReference>
<dbReference type="PROSITE" id="PS00136">
    <property type="entry name" value="SUBTILASE_ASP"/>
    <property type="match status" value="1"/>
</dbReference>
<evidence type="ECO:0000259" key="8">
    <source>
        <dbReference type="PROSITE" id="PS50093"/>
    </source>
</evidence>
<dbReference type="EMBL" id="CP022753">
    <property type="protein sequence ID" value="ASU83939.1"/>
    <property type="molecule type" value="Genomic_DNA"/>
</dbReference>
<evidence type="ECO:0000256" key="6">
    <source>
        <dbReference type="RuleBase" id="RU003355"/>
    </source>
</evidence>
<comment type="similarity">
    <text evidence="1 5 6">Belongs to the peptidase S8 family.</text>
</comment>
<dbReference type="RefSeq" id="WP_026125861.1">
    <property type="nucleotide sequence ID" value="NZ_ANBG01000219.1"/>
</dbReference>
<keyword evidence="2 5" id="KW-0645">Protease</keyword>
<feature type="active site" description="Charge relay system" evidence="5">
    <location>
        <position position="344"/>
    </location>
</feature>
<dbReference type="CDD" id="cd00146">
    <property type="entry name" value="PKD"/>
    <property type="match status" value="2"/>
</dbReference>
<dbReference type="Gene3D" id="3.40.50.200">
    <property type="entry name" value="Peptidase S8/S53 domain"/>
    <property type="match status" value="1"/>
</dbReference>
<proteinExistence type="inferred from homology"/>
<dbReference type="InterPro" id="IPR050131">
    <property type="entry name" value="Peptidase_S8_subtilisin-like"/>
</dbReference>
<evidence type="ECO:0000256" key="4">
    <source>
        <dbReference type="ARBA" id="ARBA00022825"/>
    </source>
</evidence>
<dbReference type="InterPro" id="IPR022409">
    <property type="entry name" value="PKD/Chitinase_dom"/>
</dbReference>
<dbReference type="InterPro" id="IPR000209">
    <property type="entry name" value="Peptidase_S8/S53_dom"/>
</dbReference>
<reference evidence="9 10" key="1">
    <citation type="submission" date="2017-08" db="EMBL/GenBank/DDBJ databases">
        <title>The complete genome sequence of Nocardiopsis gilva YIM 90087.</title>
        <authorList>
            <person name="Yin M."/>
            <person name="Tang S."/>
        </authorList>
    </citation>
    <scope>NUCLEOTIDE SEQUENCE [LARGE SCALE GENOMIC DNA]</scope>
    <source>
        <strain evidence="9 10">YIM 90087</strain>
    </source>
</reference>
<dbReference type="OrthoDB" id="9766923at2"/>
<evidence type="ECO:0000256" key="1">
    <source>
        <dbReference type="ARBA" id="ARBA00011073"/>
    </source>
</evidence>
<dbReference type="PROSITE" id="PS00138">
    <property type="entry name" value="SUBTILASE_SER"/>
    <property type="match status" value="1"/>
</dbReference>
<dbReference type="Pfam" id="PF00082">
    <property type="entry name" value="Peptidase_S8"/>
    <property type="match status" value="1"/>
</dbReference>
<dbReference type="InterPro" id="IPR035986">
    <property type="entry name" value="PKD_dom_sf"/>
</dbReference>
<dbReference type="Pfam" id="PF05922">
    <property type="entry name" value="Inhibitor_I9"/>
    <property type="match status" value="1"/>
</dbReference>
<evidence type="ECO:0000313" key="9">
    <source>
        <dbReference type="EMBL" id="ASU83939.1"/>
    </source>
</evidence>
<dbReference type="InterPro" id="IPR015500">
    <property type="entry name" value="Peptidase_S8_subtilisin-rel"/>
</dbReference>
<dbReference type="InterPro" id="IPR023828">
    <property type="entry name" value="Peptidase_S8_Ser-AS"/>
</dbReference>
<dbReference type="InterPro" id="IPR037045">
    <property type="entry name" value="S8pro/Inhibitor_I9_sf"/>
</dbReference>
<accession>A0A223S776</accession>
<dbReference type="GO" id="GO:0006508">
    <property type="term" value="P:proteolysis"/>
    <property type="evidence" value="ECO:0007669"/>
    <property type="project" value="UniProtKB-KW"/>
</dbReference>
<dbReference type="PROSITE" id="PS50093">
    <property type="entry name" value="PKD"/>
    <property type="match status" value="2"/>
</dbReference>
<dbReference type="PROSITE" id="PS51892">
    <property type="entry name" value="SUBTILASE"/>
    <property type="match status" value="1"/>
</dbReference>
<dbReference type="InterPro" id="IPR010259">
    <property type="entry name" value="S8pro/Inhibitor_I9"/>
</dbReference>
<evidence type="ECO:0000256" key="2">
    <source>
        <dbReference type="ARBA" id="ARBA00022670"/>
    </source>
</evidence>
<keyword evidence="4 5" id="KW-0720">Serine protease</keyword>
<dbReference type="PANTHER" id="PTHR43806">
    <property type="entry name" value="PEPTIDASE S8"/>
    <property type="match status" value="1"/>
</dbReference>
<dbReference type="InterPro" id="IPR023827">
    <property type="entry name" value="Peptidase_S8_Asp-AS"/>
</dbReference>
<dbReference type="GO" id="GO:0005615">
    <property type="term" value="C:extracellular space"/>
    <property type="evidence" value="ECO:0007669"/>
    <property type="project" value="TreeGrafter"/>
</dbReference>
<dbReference type="PRINTS" id="PR00723">
    <property type="entry name" value="SUBTILISIN"/>
</dbReference>
<dbReference type="SUPFAM" id="SSF49299">
    <property type="entry name" value="PKD domain"/>
    <property type="match status" value="2"/>
</dbReference>
<dbReference type="Proteomes" id="UP000215005">
    <property type="component" value="Chromosome"/>
</dbReference>
<keyword evidence="3 5" id="KW-0378">Hydrolase</keyword>
<dbReference type="InterPro" id="IPR013783">
    <property type="entry name" value="Ig-like_fold"/>
</dbReference>
<feature type="active site" description="Charge relay system" evidence="5">
    <location>
        <position position="136"/>
    </location>
</feature>
<organism evidence="9 10">
    <name type="scientific">Nocardiopsis gilva YIM 90087</name>
    <dbReference type="NCBI Taxonomy" id="1235441"/>
    <lineage>
        <taxon>Bacteria</taxon>
        <taxon>Bacillati</taxon>
        <taxon>Actinomycetota</taxon>
        <taxon>Actinomycetes</taxon>
        <taxon>Streptosporangiales</taxon>
        <taxon>Nocardiopsidaceae</taxon>
        <taxon>Nocardiopsis</taxon>
    </lineage>
</organism>
<dbReference type="GO" id="GO:0004252">
    <property type="term" value="F:serine-type endopeptidase activity"/>
    <property type="evidence" value="ECO:0007669"/>
    <property type="project" value="UniProtKB-UniRule"/>
</dbReference>
<name>A0A223S776_9ACTN</name>
<evidence type="ECO:0000256" key="3">
    <source>
        <dbReference type="ARBA" id="ARBA00022801"/>
    </source>
</evidence>
<sequence length="585" mass="59737">MRRIFAVLAAAALVPVFAMAPAAAAPTPAESGPEKTYIVVLDDDANPREVAKRHGDRPNGIYQHALTGYAAEMTAAEARALRSDPEVDFVQEDAVVHTMAQDTPTGISRAFAPDNENLKINGQEDFRADVDIAIIDTGIAEHPDLDIVSRTDCTSGTCRDGSGTDGNGHGTHVAGSAAAIDDGSGVVGVANGARLWSVKVLGDDGGGTLAAVTAGIDWVTGHASDIEVANMSLGCDGCFDQAMSQAISSSVDAGIVHTVAAGNSYKNAQNFFPANHDDVLTVSAMADSDGKPGGNGPSFSCRTDQDDTLADFSNYGTVVDITAPGVCIYSTWANGGYNTISGTSMAAPHVAGAAGLLAVGDSKPTNRADVMAIYETLKSTGNGGWDDTSNDGVREPLLDVGDASTYPADGGGGGDTPTAVIGHTCDDTSRTCEFDGTGSAAPEGEITGYAWDFGDGTTGEGATPSHTYTADGTYTVKLTVTADSGATGTTSIEVKVGTEPGNEVPTSAFTATCYASWDLCTFDASGASDPDGTIASYAWDFGDGTTGSGQSTWHFYNSGGTYEVTLTVTDDKGASGTTTKTITVR</sequence>
<dbReference type="KEGG" id="ngv:CDO52_15150"/>
<dbReference type="Gene3D" id="3.30.70.80">
    <property type="entry name" value="Peptidase S8 propeptide/proteinase inhibitor I9"/>
    <property type="match status" value="1"/>
</dbReference>
<dbReference type="GO" id="GO:0005975">
    <property type="term" value="P:carbohydrate metabolic process"/>
    <property type="evidence" value="ECO:0007669"/>
    <property type="project" value="UniProtKB-ARBA"/>
</dbReference>
<dbReference type="InterPro" id="IPR000601">
    <property type="entry name" value="PKD_dom"/>
</dbReference>
<feature type="chain" id="PRO_5011257627" description="PKD domain-containing protein" evidence="7">
    <location>
        <begin position="25"/>
        <end position="585"/>
    </location>
</feature>
<gene>
    <name evidence="9" type="ORF">CDO52_15150</name>
</gene>
<dbReference type="Gene3D" id="2.60.40.10">
    <property type="entry name" value="Immunoglobulins"/>
    <property type="match status" value="2"/>
</dbReference>
<dbReference type="InterPro" id="IPR036852">
    <property type="entry name" value="Peptidase_S8/S53_dom_sf"/>
</dbReference>
<keyword evidence="10" id="KW-1185">Reference proteome</keyword>
<evidence type="ECO:0000256" key="7">
    <source>
        <dbReference type="SAM" id="SignalP"/>
    </source>
</evidence>
<dbReference type="InterPro" id="IPR022398">
    <property type="entry name" value="Peptidase_S8_His-AS"/>
</dbReference>
<dbReference type="PANTHER" id="PTHR43806:SF11">
    <property type="entry name" value="CEREVISIN-RELATED"/>
    <property type="match status" value="1"/>
</dbReference>
<dbReference type="SUPFAM" id="SSF52743">
    <property type="entry name" value="Subtilisin-like"/>
    <property type="match status" value="1"/>
</dbReference>
<evidence type="ECO:0000256" key="5">
    <source>
        <dbReference type="PROSITE-ProRule" id="PRU01240"/>
    </source>
</evidence>
<feature type="domain" description="PKD" evidence="8">
    <location>
        <begin position="431"/>
        <end position="496"/>
    </location>
</feature>
<feature type="active site" description="Charge relay system" evidence="5">
    <location>
        <position position="169"/>
    </location>
</feature>
<feature type="signal peptide" evidence="7">
    <location>
        <begin position="1"/>
        <end position="24"/>
    </location>
</feature>
<protein>
    <recommendedName>
        <fullName evidence="8">PKD domain-containing protein</fullName>
    </recommendedName>
</protein>
<dbReference type="Pfam" id="PF18911">
    <property type="entry name" value="PKD_4"/>
    <property type="match status" value="2"/>
</dbReference>
<dbReference type="AlphaFoldDB" id="A0A223S776"/>
<keyword evidence="7" id="KW-0732">Signal</keyword>